<reference evidence="1" key="1">
    <citation type="submission" date="2024-01" db="EMBL/GenBank/DDBJ databases">
        <title>First draft genome sequence data of TA4-1, the type strain of Gram-positive actinobacterium Streptomyces chiangmaiensis.</title>
        <authorList>
            <person name="Yasawong M."/>
            <person name="Nantapong N."/>
        </authorList>
    </citation>
    <scope>NUCLEOTIDE SEQUENCE</scope>
    <source>
        <strain evidence="1">TA4-1</strain>
    </source>
</reference>
<name>A0ABU7FWR2_9ACTN</name>
<evidence type="ECO:0008006" key="3">
    <source>
        <dbReference type="Google" id="ProtNLM"/>
    </source>
</evidence>
<sequence length="68" mass="7740">MRDLIIRLGTENSRWGFRRVRGELRRLGHKISPATVRRVLQAAVRPQSRYALPGSTIALGTGEERRLS</sequence>
<accession>A0ABU7FWR2</accession>
<keyword evidence="2" id="KW-1185">Reference proteome</keyword>
<organism evidence="1 2">
    <name type="scientific">Streptomyces chiangmaiensis</name>
    <dbReference type="NCBI Taxonomy" id="766497"/>
    <lineage>
        <taxon>Bacteria</taxon>
        <taxon>Bacillati</taxon>
        <taxon>Actinomycetota</taxon>
        <taxon>Actinomycetes</taxon>
        <taxon>Kitasatosporales</taxon>
        <taxon>Streptomycetaceae</taxon>
        <taxon>Streptomyces</taxon>
    </lineage>
</organism>
<protein>
    <recommendedName>
        <fullName evidence="3">HTH-like domain-containing protein</fullName>
    </recommendedName>
</protein>
<gene>
    <name evidence="1" type="ORF">VXC91_43630</name>
</gene>
<dbReference type="RefSeq" id="WP_329512898.1">
    <property type="nucleotide sequence ID" value="NZ_JAYWVC010000420.1"/>
</dbReference>
<evidence type="ECO:0000313" key="1">
    <source>
        <dbReference type="EMBL" id="MED7828557.1"/>
    </source>
</evidence>
<proteinExistence type="predicted"/>
<dbReference type="Proteomes" id="UP001333996">
    <property type="component" value="Unassembled WGS sequence"/>
</dbReference>
<evidence type="ECO:0000313" key="2">
    <source>
        <dbReference type="Proteomes" id="UP001333996"/>
    </source>
</evidence>
<comment type="caution">
    <text evidence="1">The sequence shown here is derived from an EMBL/GenBank/DDBJ whole genome shotgun (WGS) entry which is preliminary data.</text>
</comment>
<dbReference type="EMBL" id="JAYWVC010000420">
    <property type="protein sequence ID" value="MED7828557.1"/>
    <property type="molecule type" value="Genomic_DNA"/>
</dbReference>